<dbReference type="Proteomes" id="UP000664859">
    <property type="component" value="Unassembled WGS sequence"/>
</dbReference>
<dbReference type="EMBL" id="JAFCMP010000206">
    <property type="protein sequence ID" value="KAG5183478.1"/>
    <property type="molecule type" value="Genomic_DNA"/>
</dbReference>
<accession>A0A835YZ96</accession>
<name>A0A835YZ96_9STRA</name>
<protein>
    <submittedName>
        <fullName evidence="2">Uncharacterized protein</fullName>
    </submittedName>
</protein>
<sequence length="68" mass="7426">MPTLEWNIGSELDAKAADFLSVCLIVAGCGTCFFAYKVGRAFVVGIGALLFALFLWNEVVPQFGMGYW</sequence>
<dbReference type="AlphaFoldDB" id="A0A835YZ96"/>
<comment type="caution">
    <text evidence="2">The sequence shown here is derived from an EMBL/GenBank/DDBJ whole genome shotgun (WGS) entry which is preliminary data.</text>
</comment>
<evidence type="ECO:0000256" key="1">
    <source>
        <dbReference type="SAM" id="Phobius"/>
    </source>
</evidence>
<keyword evidence="1" id="KW-1133">Transmembrane helix</keyword>
<evidence type="ECO:0000313" key="2">
    <source>
        <dbReference type="EMBL" id="KAG5183478.1"/>
    </source>
</evidence>
<evidence type="ECO:0000313" key="3">
    <source>
        <dbReference type="Proteomes" id="UP000664859"/>
    </source>
</evidence>
<organism evidence="2 3">
    <name type="scientific">Tribonema minus</name>
    <dbReference type="NCBI Taxonomy" id="303371"/>
    <lineage>
        <taxon>Eukaryota</taxon>
        <taxon>Sar</taxon>
        <taxon>Stramenopiles</taxon>
        <taxon>Ochrophyta</taxon>
        <taxon>PX clade</taxon>
        <taxon>Xanthophyceae</taxon>
        <taxon>Tribonematales</taxon>
        <taxon>Tribonemataceae</taxon>
        <taxon>Tribonema</taxon>
    </lineage>
</organism>
<keyword evidence="1" id="KW-0472">Membrane</keyword>
<feature type="transmembrane region" description="Helical" evidence="1">
    <location>
        <begin position="41"/>
        <end position="59"/>
    </location>
</feature>
<proteinExistence type="predicted"/>
<keyword evidence="1" id="KW-0812">Transmembrane</keyword>
<reference evidence="2" key="1">
    <citation type="submission" date="2021-02" db="EMBL/GenBank/DDBJ databases">
        <title>First Annotated Genome of the Yellow-green Alga Tribonema minus.</title>
        <authorList>
            <person name="Mahan K.M."/>
        </authorList>
    </citation>
    <scope>NUCLEOTIDE SEQUENCE</scope>
    <source>
        <strain evidence="2">UTEX B ZZ1240</strain>
    </source>
</reference>
<feature type="transmembrane region" description="Helical" evidence="1">
    <location>
        <begin position="16"/>
        <end position="36"/>
    </location>
</feature>
<gene>
    <name evidence="2" type="ORF">JKP88DRAFT_290363</name>
</gene>
<keyword evidence="3" id="KW-1185">Reference proteome</keyword>